<dbReference type="SMART" id="SM00382">
    <property type="entry name" value="AAA"/>
    <property type="match status" value="1"/>
</dbReference>
<dbReference type="GO" id="GO:0005524">
    <property type="term" value="F:ATP binding"/>
    <property type="evidence" value="ECO:0007669"/>
    <property type="project" value="UniProtKB-KW"/>
</dbReference>
<dbReference type="PROSITE" id="PS50893">
    <property type="entry name" value="ABC_TRANSPORTER_2"/>
    <property type="match status" value="1"/>
</dbReference>
<dbReference type="Pfam" id="PF00005">
    <property type="entry name" value="ABC_tran"/>
    <property type="match status" value="1"/>
</dbReference>
<dbReference type="InterPro" id="IPR027417">
    <property type="entry name" value="P-loop_NTPase"/>
</dbReference>
<protein>
    <submittedName>
        <fullName evidence="5">ABC transporter ATP-binding protein</fullName>
    </submittedName>
</protein>
<dbReference type="InterPro" id="IPR003439">
    <property type="entry name" value="ABC_transporter-like_ATP-bd"/>
</dbReference>
<dbReference type="PANTHER" id="PTHR42788:SF21">
    <property type="entry name" value="ABC TRANSPORTER ATP-BINDING PROTEIN"/>
    <property type="match status" value="1"/>
</dbReference>
<dbReference type="PANTHER" id="PTHR42788">
    <property type="entry name" value="TAURINE IMPORT ATP-BINDING PROTEIN-RELATED"/>
    <property type="match status" value="1"/>
</dbReference>
<keyword evidence="6" id="KW-1185">Reference proteome</keyword>
<evidence type="ECO:0000256" key="1">
    <source>
        <dbReference type="ARBA" id="ARBA00022448"/>
    </source>
</evidence>
<keyword evidence="2" id="KW-0547">Nucleotide-binding</keyword>
<gene>
    <name evidence="5" type="ORF">PRECH8_03970</name>
</gene>
<feature type="domain" description="ABC transporter" evidence="4">
    <location>
        <begin position="5"/>
        <end position="238"/>
    </location>
</feature>
<dbReference type="InterPro" id="IPR050166">
    <property type="entry name" value="ABC_transporter_ATP-bind"/>
</dbReference>
<organism evidence="5 6">
    <name type="scientific">Insulibacter thermoxylanivorax</name>
    <dbReference type="NCBI Taxonomy" id="2749268"/>
    <lineage>
        <taxon>Bacteria</taxon>
        <taxon>Bacillati</taxon>
        <taxon>Bacillota</taxon>
        <taxon>Bacilli</taxon>
        <taxon>Bacillales</taxon>
        <taxon>Paenibacillaceae</taxon>
        <taxon>Insulibacter</taxon>
    </lineage>
</organism>
<dbReference type="SUPFAM" id="SSF52540">
    <property type="entry name" value="P-loop containing nucleoside triphosphate hydrolases"/>
    <property type="match status" value="1"/>
</dbReference>
<keyword evidence="1" id="KW-0813">Transport</keyword>
<evidence type="ECO:0000256" key="2">
    <source>
        <dbReference type="ARBA" id="ARBA00022741"/>
    </source>
</evidence>
<dbReference type="GO" id="GO:0016887">
    <property type="term" value="F:ATP hydrolysis activity"/>
    <property type="evidence" value="ECO:0007669"/>
    <property type="project" value="InterPro"/>
</dbReference>
<comment type="caution">
    <text evidence="5">The sequence shown here is derived from an EMBL/GenBank/DDBJ whole genome shotgun (WGS) entry which is preliminary data.</text>
</comment>
<evidence type="ECO:0000313" key="5">
    <source>
        <dbReference type="EMBL" id="GFR37101.1"/>
    </source>
</evidence>
<evidence type="ECO:0000259" key="4">
    <source>
        <dbReference type="PROSITE" id="PS50893"/>
    </source>
</evidence>
<dbReference type="Proteomes" id="UP000654993">
    <property type="component" value="Unassembled WGS sequence"/>
</dbReference>
<reference evidence="5" key="1">
    <citation type="submission" date="2020-08" db="EMBL/GenBank/DDBJ databases">
        <authorList>
            <person name="Uke A."/>
            <person name="Chhe C."/>
            <person name="Baramee S."/>
            <person name="Kosugi A."/>
        </authorList>
    </citation>
    <scope>NUCLEOTIDE SEQUENCE</scope>
    <source>
        <strain evidence="5">DA-C8</strain>
    </source>
</reference>
<dbReference type="InterPro" id="IPR017871">
    <property type="entry name" value="ABC_transporter-like_CS"/>
</dbReference>
<dbReference type="Gene3D" id="3.40.50.300">
    <property type="entry name" value="P-loop containing nucleotide triphosphate hydrolases"/>
    <property type="match status" value="1"/>
</dbReference>
<dbReference type="PROSITE" id="PS00211">
    <property type="entry name" value="ABC_TRANSPORTER_1"/>
    <property type="match status" value="1"/>
</dbReference>
<accession>A0A916VF84</accession>
<dbReference type="CDD" id="cd03293">
    <property type="entry name" value="ABC_NrtD_SsuB_transporters"/>
    <property type="match status" value="1"/>
</dbReference>
<dbReference type="RefSeq" id="WP_200965395.1">
    <property type="nucleotide sequence ID" value="NZ_BMAQ01000003.1"/>
</dbReference>
<evidence type="ECO:0000313" key="6">
    <source>
        <dbReference type="Proteomes" id="UP000654993"/>
    </source>
</evidence>
<name>A0A916VF84_9BACL</name>
<dbReference type="InterPro" id="IPR003593">
    <property type="entry name" value="AAA+_ATPase"/>
</dbReference>
<evidence type="ECO:0000256" key="3">
    <source>
        <dbReference type="ARBA" id="ARBA00022840"/>
    </source>
</evidence>
<dbReference type="AlphaFoldDB" id="A0A916VF84"/>
<keyword evidence="3 5" id="KW-0067">ATP-binding</keyword>
<dbReference type="EMBL" id="BMAQ01000003">
    <property type="protein sequence ID" value="GFR37101.1"/>
    <property type="molecule type" value="Genomic_DNA"/>
</dbReference>
<proteinExistence type="predicted"/>
<sequence>MARMVDVEDMSHVYVTDKGASLAVAGIHLSVEPGEFVSLVGPSGCGKTTILSVIAGLIQPTSGTVRIRGKPVNGPSAHVGYMLQQDYLFPWLTIWENAMTGLEIKKQVTSGSQAYVRQLLDQMGLAGAVNQYPSQLSGGMRQRAALVRTLAAKPDLLLLDEPFSALDYQTKLTLEDLVLETLRSEGKTAILVTHDLSEAIAMSDRVIVLGRNPGHIRRELHVPEPIRRALPLQAREEPGFHRLFRELWRELQETEGGEVDAEAEGR</sequence>
<reference evidence="5" key="2">
    <citation type="journal article" date="2021" name="Data Brief">
        <title>Draft genome sequence data of the facultative, thermophilic, xylanolytic bacterium Paenibacillus sp. strain DA-C8.</title>
        <authorList>
            <person name="Chhe C."/>
            <person name="Uke A."/>
            <person name="Baramee S."/>
            <person name="Ungkulpasvich U."/>
            <person name="Tachaapaikoon C."/>
            <person name="Pason P."/>
            <person name="Waeonukul R."/>
            <person name="Ratanakhanokchai K."/>
            <person name="Kosugi A."/>
        </authorList>
    </citation>
    <scope>NUCLEOTIDE SEQUENCE</scope>
    <source>
        <strain evidence="5">DA-C8</strain>
    </source>
</reference>